<evidence type="ECO:0000256" key="5">
    <source>
        <dbReference type="ARBA" id="ARBA00022553"/>
    </source>
</evidence>
<dbReference type="RefSeq" id="WP_069188791.1">
    <property type="nucleotide sequence ID" value="NZ_FLYE01000023.1"/>
</dbReference>
<dbReference type="Pfam" id="PF05228">
    <property type="entry name" value="CHASE4"/>
    <property type="match status" value="1"/>
</dbReference>
<keyword evidence="16" id="KW-1185">Reference proteome</keyword>
<dbReference type="SUPFAM" id="SSF55874">
    <property type="entry name" value="ATPase domain of HSP90 chaperone/DNA topoisomerase II/histidine kinase"/>
    <property type="match status" value="1"/>
</dbReference>
<evidence type="ECO:0000256" key="6">
    <source>
        <dbReference type="ARBA" id="ARBA00022679"/>
    </source>
</evidence>
<keyword evidence="4" id="KW-1003">Cell membrane</keyword>
<dbReference type="EMBL" id="FLYE01000023">
    <property type="protein sequence ID" value="SCA56711.1"/>
    <property type="molecule type" value="Genomic_DNA"/>
</dbReference>
<evidence type="ECO:0000256" key="4">
    <source>
        <dbReference type="ARBA" id="ARBA00022475"/>
    </source>
</evidence>
<dbReference type="PANTHER" id="PTHR43711:SF1">
    <property type="entry name" value="HISTIDINE KINASE 1"/>
    <property type="match status" value="1"/>
</dbReference>
<keyword evidence="10" id="KW-0902">Two-component regulatory system</keyword>
<accession>A0A1C3RHG7</accession>
<gene>
    <name evidence="15" type="ORF">MTBPR1_30081</name>
</gene>
<keyword evidence="11 13" id="KW-0472">Membrane</keyword>
<feature type="domain" description="Histidine kinase" evidence="14">
    <location>
        <begin position="323"/>
        <end position="541"/>
    </location>
</feature>
<keyword evidence="12" id="KW-0175">Coiled coil</keyword>
<evidence type="ECO:0000256" key="2">
    <source>
        <dbReference type="ARBA" id="ARBA00004236"/>
    </source>
</evidence>
<dbReference type="Proteomes" id="UP000231658">
    <property type="component" value="Unassembled WGS sequence"/>
</dbReference>
<feature type="coiled-coil region" evidence="12">
    <location>
        <begin position="271"/>
        <end position="316"/>
    </location>
</feature>
<dbReference type="SMART" id="SM00387">
    <property type="entry name" value="HATPase_c"/>
    <property type="match status" value="1"/>
</dbReference>
<dbReference type="Gene3D" id="1.10.287.130">
    <property type="match status" value="1"/>
</dbReference>
<proteinExistence type="predicted"/>
<keyword evidence="13" id="KW-0812">Transmembrane</keyword>
<dbReference type="Pfam" id="PF00512">
    <property type="entry name" value="HisKA"/>
    <property type="match status" value="1"/>
</dbReference>
<dbReference type="InterPro" id="IPR050736">
    <property type="entry name" value="Sensor_HK_Regulatory"/>
</dbReference>
<dbReference type="AlphaFoldDB" id="A0A1C3RHG7"/>
<evidence type="ECO:0000256" key="13">
    <source>
        <dbReference type="SAM" id="Phobius"/>
    </source>
</evidence>
<keyword evidence="5" id="KW-0597">Phosphoprotein</keyword>
<evidence type="ECO:0000256" key="10">
    <source>
        <dbReference type="ARBA" id="ARBA00023012"/>
    </source>
</evidence>
<evidence type="ECO:0000259" key="14">
    <source>
        <dbReference type="PROSITE" id="PS50109"/>
    </source>
</evidence>
<dbReference type="EC" id="2.7.13.3" evidence="3"/>
<evidence type="ECO:0000313" key="16">
    <source>
        <dbReference type="Proteomes" id="UP000231658"/>
    </source>
</evidence>
<keyword evidence="6 15" id="KW-0808">Transferase</keyword>
<dbReference type="SUPFAM" id="SSF47384">
    <property type="entry name" value="Homodimeric domain of signal transducing histidine kinase"/>
    <property type="match status" value="1"/>
</dbReference>
<evidence type="ECO:0000256" key="7">
    <source>
        <dbReference type="ARBA" id="ARBA00022741"/>
    </source>
</evidence>
<evidence type="ECO:0000313" key="15">
    <source>
        <dbReference type="EMBL" id="SCA56711.1"/>
    </source>
</evidence>
<protein>
    <recommendedName>
        <fullName evidence="3">histidine kinase</fullName>
        <ecNumber evidence="3">2.7.13.3</ecNumber>
    </recommendedName>
</protein>
<keyword evidence="7" id="KW-0547">Nucleotide-binding</keyword>
<dbReference type="FunFam" id="3.30.565.10:FF:000023">
    <property type="entry name" value="PAS domain-containing sensor histidine kinase"/>
    <property type="match status" value="1"/>
</dbReference>
<dbReference type="Pfam" id="PF02518">
    <property type="entry name" value="HATPase_c"/>
    <property type="match status" value="1"/>
</dbReference>
<keyword evidence="8 15" id="KW-0418">Kinase</keyword>
<dbReference type="InterPro" id="IPR036097">
    <property type="entry name" value="HisK_dim/P_sf"/>
</dbReference>
<reference evidence="15 16" key="1">
    <citation type="submission" date="2016-07" db="EMBL/GenBank/DDBJ databases">
        <authorList>
            <person name="Lefevre C.T."/>
        </authorList>
    </citation>
    <scope>NUCLEOTIDE SEQUENCE [LARGE SCALE GENOMIC DNA]</scope>
    <source>
        <strain evidence="15">PR1</strain>
    </source>
</reference>
<evidence type="ECO:0000256" key="3">
    <source>
        <dbReference type="ARBA" id="ARBA00012438"/>
    </source>
</evidence>
<dbReference type="InterPro" id="IPR005467">
    <property type="entry name" value="His_kinase_dom"/>
</dbReference>
<evidence type="ECO:0000256" key="1">
    <source>
        <dbReference type="ARBA" id="ARBA00000085"/>
    </source>
</evidence>
<dbReference type="PRINTS" id="PR00344">
    <property type="entry name" value="BCTRLSENSOR"/>
</dbReference>
<dbReference type="GO" id="GO:0005524">
    <property type="term" value="F:ATP binding"/>
    <property type="evidence" value="ECO:0007669"/>
    <property type="project" value="UniProtKB-KW"/>
</dbReference>
<comment type="subcellular location">
    <subcellularLocation>
        <location evidence="2">Cell membrane</location>
    </subcellularLocation>
</comment>
<dbReference type="GO" id="GO:0005886">
    <property type="term" value="C:plasma membrane"/>
    <property type="evidence" value="ECO:0007669"/>
    <property type="project" value="UniProtKB-SubCell"/>
</dbReference>
<dbReference type="InterPro" id="IPR003661">
    <property type="entry name" value="HisK_dim/P_dom"/>
</dbReference>
<dbReference type="InterPro" id="IPR007892">
    <property type="entry name" value="CHASE4"/>
</dbReference>
<dbReference type="Gene3D" id="3.30.565.10">
    <property type="entry name" value="Histidine kinase-like ATPase, C-terminal domain"/>
    <property type="match status" value="1"/>
</dbReference>
<feature type="transmembrane region" description="Helical" evidence="13">
    <location>
        <begin position="246"/>
        <end position="265"/>
    </location>
</feature>
<dbReference type="PANTHER" id="PTHR43711">
    <property type="entry name" value="TWO-COMPONENT HISTIDINE KINASE"/>
    <property type="match status" value="1"/>
</dbReference>
<sequence length="553" mass="62972">MSIICIRKDFLAVFFLTVAIIAVSSVFAWTSYTETVDYKTERNRTILKSLFEERLRTLEKLTVDYSYWDDTIELALLNKDASWANNNIGNYILNAFGLANSYLIDHENVTVFSFGNRHESRLKKVQSSSKYHNALKETVRQLRTSPAASGFFHEIEDRIFLVAISALTYEERLGERTNNEKAVLVLLKEVTEKNLNDISNGFEISGLTYSDNSKKNAIGVHIVEGAQKPSIYFTQENSFWKNSAHVLIPLSLILLLLVFLARLALMRSNLSHHLNEELQSKNAELLQVNQNLENEIKEQIKEINQQKELAESANRKKSTFLSTVTHELKTPLNSIMGFSQMLHSNKQKNLNKTQLSWVEQILDSGSMLLLNINDLLEFSRIENADIKNTPETFLPREVFKECYDIINPLAKDKNIKISGVPETDRLLHVDRNKLKQILLNLIGNAVKYNERNGFVKFGCRGLGADKIELYIEDNGIGIPKEDLEHIFEPFYRVPNVASRIEGTGIGLSIVKNNIEIMNGEIRVASTEGEGTCFTVHLPAHNVDTQKEPHHFDI</sequence>
<dbReference type="PROSITE" id="PS50109">
    <property type="entry name" value="HIS_KIN"/>
    <property type="match status" value="1"/>
</dbReference>
<dbReference type="InterPro" id="IPR036890">
    <property type="entry name" value="HATPase_C_sf"/>
</dbReference>
<evidence type="ECO:0000256" key="9">
    <source>
        <dbReference type="ARBA" id="ARBA00022840"/>
    </source>
</evidence>
<dbReference type="InterPro" id="IPR003594">
    <property type="entry name" value="HATPase_dom"/>
</dbReference>
<name>A0A1C3RHG7_9PROT</name>
<dbReference type="SMART" id="SM00388">
    <property type="entry name" value="HisKA"/>
    <property type="match status" value="1"/>
</dbReference>
<dbReference type="CDD" id="cd00082">
    <property type="entry name" value="HisKA"/>
    <property type="match status" value="1"/>
</dbReference>
<evidence type="ECO:0000256" key="11">
    <source>
        <dbReference type="ARBA" id="ARBA00023136"/>
    </source>
</evidence>
<dbReference type="STRING" id="1867952.MTBPR1_30081"/>
<dbReference type="InterPro" id="IPR004358">
    <property type="entry name" value="Sig_transdc_His_kin-like_C"/>
</dbReference>
<keyword evidence="13" id="KW-1133">Transmembrane helix</keyword>
<evidence type="ECO:0000256" key="8">
    <source>
        <dbReference type="ARBA" id="ARBA00022777"/>
    </source>
</evidence>
<dbReference type="GO" id="GO:0000155">
    <property type="term" value="F:phosphorelay sensor kinase activity"/>
    <property type="evidence" value="ECO:0007669"/>
    <property type="project" value="InterPro"/>
</dbReference>
<evidence type="ECO:0000256" key="12">
    <source>
        <dbReference type="SAM" id="Coils"/>
    </source>
</evidence>
<organism evidence="15 16">
    <name type="scientific">Candidatus Terasakiella magnetica</name>
    <dbReference type="NCBI Taxonomy" id="1867952"/>
    <lineage>
        <taxon>Bacteria</taxon>
        <taxon>Pseudomonadati</taxon>
        <taxon>Pseudomonadota</taxon>
        <taxon>Alphaproteobacteria</taxon>
        <taxon>Rhodospirillales</taxon>
        <taxon>Terasakiellaceae</taxon>
        <taxon>Terasakiella</taxon>
    </lineage>
</organism>
<comment type="catalytic activity">
    <reaction evidence="1">
        <text>ATP + protein L-histidine = ADP + protein N-phospho-L-histidine.</text>
        <dbReference type="EC" id="2.7.13.3"/>
    </reaction>
</comment>
<keyword evidence="9" id="KW-0067">ATP-binding</keyword>